<dbReference type="EMBL" id="BONX01000032">
    <property type="protein sequence ID" value="GIG98110.1"/>
    <property type="molecule type" value="Genomic_DNA"/>
</dbReference>
<evidence type="ECO:0000256" key="2">
    <source>
        <dbReference type="ARBA" id="ARBA00023315"/>
    </source>
</evidence>
<dbReference type="Pfam" id="PF00583">
    <property type="entry name" value="Acetyltransf_1"/>
    <property type="match status" value="1"/>
</dbReference>
<name>A0ABQ4ETY0_9ACTN</name>
<dbReference type="SUPFAM" id="SSF55729">
    <property type="entry name" value="Acyl-CoA N-acyltransferases (Nat)"/>
    <property type="match status" value="1"/>
</dbReference>
<organism evidence="4 5">
    <name type="scientific">Plantactinospora mayteni</name>
    <dbReference type="NCBI Taxonomy" id="566021"/>
    <lineage>
        <taxon>Bacteria</taxon>
        <taxon>Bacillati</taxon>
        <taxon>Actinomycetota</taxon>
        <taxon>Actinomycetes</taxon>
        <taxon>Micromonosporales</taxon>
        <taxon>Micromonosporaceae</taxon>
        <taxon>Plantactinospora</taxon>
    </lineage>
</organism>
<protein>
    <recommendedName>
        <fullName evidence="3">N-acetyltransferase domain-containing protein</fullName>
    </recommendedName>
</protein>
<keyword evidence="2" id="KW-0012">Acyltransferase</keyword>
<evidence type="ECO:0000256" key="1">
    <source>
        <dbReference type="ARBA" id="ARBA00022679"/>
    </source>
</evidence>
<keyword evidence="1" id="KW-0808">Transferase</keyword>
<proteinExistence type="predicted"/>
<dbReference type="Proteomes" id="UP000621500">
    <property type="component" value="Unassembled WGS sequence"/>
</dbReference>
<dbReference type="PANTHER" id="PTHR43877:SF2">
    <property type="entry name" value="AMINOALKYLPHOSPHONATE N-ACETYLTRANSFERASE-RELATED"/>
    <property type="match status" value="1"/>
</dbReference>
<reference evidence="4 5" key="1">
    <citation type="submission" date="2021-01" db="EMBL/GenBank/DDBJ databases">
        <title>Whole genome shotgun sequence of Plantactinospora mayteni NBRC 109088.</title>
        <authorList>
            <person name="Komaki H."/>
            <person name="Tamura T."/>
        </authorList>
    </citation>
    <scope>NUCLEOTIDE SEQUENCE [LARGE SCALE GENOMIC DNA]</scope>
    <source>
        <strain evidence="4 5">NBRC 109088</strain>
    </source>
</reference>
<sequence length="260" mass="28687">MIIVAHTSRMTTESDAPLAVAVGGDDPELSKRLNAELSAFNNRATGAADEADLSVRLTDGAGELVGGLTGWTWGGCGGISMLWVREEHRRHGWGGRLLRAAEDAARRRGCDRMIVSSFEFQAPPFYRRHGYVQVGRSEGFPGGYADLHFIKRLDGSEPRSRVRVVVLLDVPEEHLTAFGRYEDRVLPLLAEHGGRLEQRLRTGDGRTEVHLLSFTGRDGYQSYLDDPRRAAYRDEELPGVALAGRVLEVSEVDPAARPTH</sequence>
<dbReference type="PANTHER" id="PTHR43877">
    <property type="entry name" value="AMINOALKYLPHOSPHONATE N-ACETYLTRANSFERASE-RELATED-RELATED"/>
    <property type="match status" value="1"/>
</dbReference>
<keyword evidence="5" id="KW-1185">Reference proteome</keyword>
<dbReference type="InterPro" id="IPR050832">
    <property type="entry name" value="Bact_Acetyltransf"/>
</dbReference>
<evidence type="ECO:0000313" key="4">
    <source>
        <dbReference type="EMBL" id="GIG98110.1"/>
    </source>
</evidence>
<feature type="domain" description="N-acetyltransferase" evidence="3">
    <location>
        <begin position="10"/>
        <end position="154"/>
    </location>
</feature>
<dbReference type="InterPro" id="IPR000182">
    <property type="entry name" value="GNAT_dom"/>
</dbReference>
<dbReference type="InterPro" id="IPR016181">
    <property type="entry name" value="Acyl_CoA_acyltransferase"/>
</dbReference>
<evidence type="ECO:0000259" key="3">
    <source>
        <dbReference type="PROSITE" id="PS51186"/>
    </source>
</evidence>
<dbReference type="PROSITE" id="PS51186">
    <property type="entry name" value="GNAT"/>
    <property type="match status" value="1"/>
</dbReference>
<gene>
    <name evidence="4" type="ORF">Pma05_46830</name>
</gene>
<accession>A0ABQ4ETY0</accession>
<evidence type="ECO:0000313" key="5">
    <source>
        <dbReference type="Proteomes" id="UP000621500"/>
    </source>
</evidence>
<dbReference type="Gene3D" id="3.40.630.30">
    <property type="match status" value="1"/>
</dbReference>
<comment type="caution">
    <text evidence="4">The sequence shown here is derived from an EMBL/GenBank/DDBJ whole genome shotgun (WGS) entry which is preliminary data.</text>
</comment>